<feature type="compositionally biased region" description="Polar residues" evidence="1">
    <location>
        <begin position="1"/>
        <end position="14"/>
    </location>
</feature>
<feature type="region of interest" description="Disordered" evidence="1">
    <location>
        <begin position="1"/>
        <end position="26"/>
    </location>
</feature>
<evidence type="ECO:0000256" key="1">
    <source>
        <dbReference type="SAM" id="MobiDB-lite"/>
    </source>
</evidence>
<proteinExistence type="predicted"/>
<dbReference type="EMBL" id="AWUE01011123">
    <property type="protein sequence ID" value="OMP10945.1"/>
    <property type="molecule type" value="Genomic_DNA"/>
</dbReference>
<comment type="caution">
    <text evidence="2">The sequence shown here is derived from an EMBL/GenBank/DDBJ whole genome shotgun (WGS) entry which is preliminary data.</text>
</comment>
<name>A0A1R3KV46_9ROSI</name>
<keyword evidence="3" id="KW-1185">Reference proteome</keyword>
<feature type="compositionally biased region" description="Basic and acidic residues" evidence="1">
    <location>
        <begin position="16"/>
        <end position="26"/>
    </location>
</feature>
<organism evidence="2 3">
    <name type="scientific">Corchorus olitorius</name>
    <dbReference type="NCBI Taxonomy" id="93759"/>
    <lineage>
        <taxon>Eukaryota</taxon>
        <taxon>Viridiplantae</taxon>
        <taxon>Streptophyta</taxon>
        <taxon>Embryophyta</taxon>
        <taxon>Tracheophyta</taxon>
        <taxon>Spermatophyta</taxon>
        <taxon>Magnoliopsida</taxon>
        <taxon>eudicotyledons</taxon>
        <taxon>Gunneridae</taxon>
        <taxon>Pentapetalae</taxon>
        <taxon>rosids</taxon>
        <taxon>malvids</taxon>
        <taxon>Malvales</taxon>
        <taxon>Malvaceae</taxon>
        <taxon>Grewioideae</taxon>
        <taxon>Apeibeae</taxon>
        <taxon>Corchorus</taxon>
    </lineage>
</organism>
<gene>
    <name evidence="2" type="ORF">COLO4_04143</name>
</gene>
<protein>
    <submittedName>
        <fullName evidence="2">Uncharacterized protein</fullName>
    </submittedName>
</protein>
<evidence type="ECO:0000313" key="2">
    <source>
        <dbReference type="EMBL" id="OMP10945.1"/>
    </source>
</evidence>
<reference evidence="3" key="1">
    <citation type="submission" date="2013-09" db="EMBL/GenBank/DDBJ databases">
        <title>Corchorus olitorius genome sequencing.</title>
        <authorList>
            <person name="Alam M."/>
            <person name="Haque M.S."/>
            <person name="Islam M.S."/>
            <person name="Emdad E.M."/>
            <person name="Islam M.M."/>
            <person name="Ahmed B."/>
            <person name="Halim A."/>
            <person name="Hossen Q.M.M."/>
            <person name="Hossain M.Z."/>
            <person name="Ahmed R."/>
            <person name="Khan M.M."/>
            <person name="Islam R."/>
            <person name="Rashid M.M."/>
            <person name="Khan S.A."/>
            <person name="Rahman M.S."/>
            <person name="Alam M."/>
            <person name="Yahiya A.S."/>
            <person name="Khan M.S."/>
            <person name="Azam M.S."/>
            <person name="Haque T."/>
            <person name="Lashkar M.Z.H."/>
            <person name="Akhand A.I."/>
            <person name="Morshed G."/>
            <person name="Roy S."/>
            <person name="Uddin K.S."/>
            <person name="Rabeya T."/>
            <person name="Hossain A.S."/>
            <person name="Chowdhury A."/>
            <person name="Snigdha A.R."/>
            <person name="Mortoza M.S."/>
            <person name="Matin S.A."/>
            <person name="Hoque S.M.E."/>
            <person name="Islam M.K."/>
            <person name="Roy D.K."/>
            <person name="Haider R."/>
            <person name="Moosa M.M."/>
            <person name="Elias S.M."/>
            <person name="Hasan A.M."/>
            <person name="Jahan S."/>
            <person name="Shafiuddin M."/>
            <person name="Mahmood N."/>
            <person name="Shommy N.S."/>
        </authorList>
    </citation>
    <scope>NUCLEOTIDE SEQUENCE [LARGE SCALE GENOMIC DNA]</scope>
    <source>
        <strain evidence="3">cv. O-4</strain>
    </source>
</reference>
<evidence type="ECO:0000313" key="3">
    <source>
        <dbReference type="Proteomes" id="UP000187203"/>
    </source>
</evidence>
<accession>A0A1R3KV46</accession>
<dbReference type="Proteomes" id="UP000187203">
    <property type="component" value="Unassembled WGS sequence"/>
</dbReference>
<sequence>MEKKSSCCSRSYASTPKKEPVAVTPKKEEVVTKGNVPAPAAAVADAAVKTPKTEQKEPVKANVVSGGNY</sequence>
<dbReference type="AlphaFoldDB" id="A0A1R3KV46"/>
<feature type="region of interest" description="Disordered" evidence="1">
    <location>
        <begin position="47"/>
        <end position="69"/>
    </location>
</feature>